<gene>
    <name evidence="1" type="ORF">PSA21_169</name>
</gene>
<dbReference type="InterPro" id="IPR058013">
    <property type="entry name" value="Gp119"/>
</dbReference>
<keyword evidence="2" id="KW-1185">Reference proteome</keyword>
<proteinExistence type="predicted"/>
<evidence type="ECO:0000313" key="1">
    <source>
        <dbReference type="EMBL" id="QBJ02696.1"/>
    </source>
</evidence>
<accession>A0A481W4K3</accession>
<evidence type="ECO:0000313" key="2">
    <source>
        <dbReference type="Proteomes" id="UP000294134"/>
    </source>
</evidence>
<dbReference type="EMBL" id="MK552327">
    <property type="protein sequence ID" value="QBJ02696.1"/>
    <property type="molecule type" value="Genomic_DNA"/>
</dbReference>
<organism evidence="1 2">
    <name type="scientific">Pseudomonas phage Psa21</name>
    <dbReference type="NCBI Taxonomy" id="2530023"/>
    <lineage>
        <taxon>Viruses</taxon>
        <taxon>Duplodnaviria</taxon>
        <taxon>Heunggongvirae</taxon>
        <taxon>Uroviricota</taxon>
        <taxon>Caudoviricetes</taxon>
        <taxon>Chimalliviridae</taxon>
        <taxon>Tepukevirus</taxon>
        <taxon>Tepukevirus Psa21</taxon>
    </lineage>
</organism>
<reference evidence="1 2" key="1">
    <citation type="submission" date="2019-02" db="EMBL/GenBank/DDBJ databases">
        <authorList>
            <person name="Frampton R.A."/>
            <person name="Wojtus J.K."/>
            <person name="Fineran P.C."/>
            <person name="Hendrickson H.L."/>
        </authorList>
    </citation>
    <scope>NUCLEOTIDE SEQUENCE [LARGE SCALE GENOMIC DNA]</scope>
</reference>
<sequence length="181" mass="20217">MVKLLVLPANLLEHFRNDGVQLTKLLDINYMASVASVSDLAAIHDALNKFPFKFCELTKIELADSPVSGLMQLASAPGVTNLKMQDLHNRVEGRITNNALTKVLHPSLECWEYSLYPVDENLWVAVQKSLHTGNGDPARLSIKANHALFDDMIGELMRTRTFESVASTKLFTYYLEALQAK</sequence>
<protein>
    <submittedName>
        <fullName evidence="1">Virion structural protein</fullName>
    </submittedName>
</protein>
<name>A0A481W4K3_9CAUD</name>
<dbReference type="Pfam" id="PF25619">
    <property type="entry name" value="PhiKZ_gp119"/>
    <property type="match status" value="1"/>
</dbReference>
<dbReference type="Proteomes" id="UP000294134">
    <property type="component" value="Segment"/>
</dbReference>